<dbReference type="Proteomes" id="UP000652761">
    <property type="component" value="Unassembled WGS sequence"/>
</dbReference>
<dbReference type="PANTHER" id="PTHR35133">
    <property type="entry name" value="PROTEIN EFFECTOR OF TRANSCRIPTION 2-RELATED"/>
    <property type="match status" value="1"/>
</dbReference>
<comment type="caution">
    <text evidence="2">The sequence shown here is derived from an EMBL/GenBank/DDBJ whole genome shotgun (WGS) entry which is preliminary data.</text>
</comment>
<dbReference type="AlphaFoldDB" id="A0A843VIR3"/>
<accession>A0A843VIR3</accession>
<dbReference type="OrthoDB" id="1922121at2759"/>
<dbReference type="InterPro" id="IPR038909">
    <property type="entry name" value="Effector_transcript"/>
</dbReference>
<feature type="region of interest" description="Disordered" evidence="1">
    <location>
        <begin position="1"/>
        <end position="22"/>
    </location>
</feature>
<dbReference type="GO" id="GO:0006355">
    <property type="term" value="P:regulation of DNA-templated transcription"/>
    <property type="evidence" value="ECO:0007669"/>
    <property type="project" value="InterPro"/>
</dbReference>
<keyword evidence="3" id="KW-1185">Reference proteome</keyword>
<gene>
    <name evidence="2" type="ORF">Taro_025828</name>
</gene>
<evidence type="ECO:0000256" key="1">
    <source>
        <dbReference type="SAM" id="MobiDB-lite"/>
    </source>
</evidence>
<evidence type="ECO:0000313" key="2">
    <source>
        <dbReference type="EMBL" id="MQL93194.1"/>
    </source>
</evidence>
<organism evidence="2 3">
    <name type="scientific">Colocasia esculenta</name>
    <name type="common">Wild taro</name>
    <name type="synonym">Arum esculentum</name>
    <dbReference type="NCBI Taxonomy" id="4460"/>
    <lineage>
        <taxon>Eukaryota</taxon>
        <taxon>Viridiplantae</taxon>
        <taxon>Streptophyta</taxon>
        <taxon>Embryophyta</taxon>
        <taxon>Tracheophyta</taxon>
        <taxon>Spermatophyta</taxon>
        <taxon>Magnoliopsida</taxon>
        <taxon>Liliopsida</taxon>
        <taxon>Araceae</taxon>
        <taxon>Aroideae</taxon>
        <taxon>Colocasieae</taxon>
        <taxon>Colocasia</taxon>
    </lineage>
</organism>
<dbReference type="PANTHER" id="PTHR35133:SF1">
    <property type="entry name" value="PROTEIN EFFECTOR OF TRANSCRIPTION 2-RELATED"/>
    <property type="match status" value="1"/>
</dbReference>
<proteinExistence type="predicted"/>
<dbReference type="Pfam" id="PF19239">
    <property type="entry name" value="GIY_YIG_domain"/>
    <property type="match status" value="1"/>
</dbReference>
<name>A0A843VIR3_COLES</name>
<protein>
    <submittedName>
        <fullName evidence="2">Uncharacterized protein</fullName>
    </submittedName>
</protein>
<dbReference type="GO" id="GO:0003677">
    <property type="term" value="F:DNA binding"/>
    <property type="evidence" value="ECO:0007669"/>
    <property type="project" value="InterPro"/>
</dbReference>
<reference evidence="2" key="1">
    <citation type="submission" date="2017-07" db="EMBL/GenBank/DDBJ databases">
        <title>Taro Niue Genome Assembly and Annotation.</title>
        <authorList>
            <person name="Atibalentja N."/>
            <person name="Keating K."/>
            <person name="Fields C.J."/>
        </authorList>
    </citation>
    <scope>NUCLEOTIDE SEQUENCE</scope>
    <source>
        <strain evidence="2">Niue_2</strain>
        <tissue evidence="2">Leaf</tissue>
    </source>
</reference>
<evidence type="ECO:0000313" key="3">
    <source>
        <dbReference type="Proteomes" id="UP000652761"/>
    </source>
</evidence>
<dbReference type="EMBL" id="NMUH01001528">
    <property type="protein sequence ID" value="MQL93194.1"/>
    <property type="molecule type" value="Genomic_DNA"/>
</dbReference>
<sequence>MGGPWRRDGGKAVEARQVRRKQDREAAAASACRLKREDCRRTKHDSVFSRWEILIGSSDWENYSLTKDGAERYRIHNLPSSCSCPGLYELGVAKVPTISRKFDPKSIVVVYLGQAENIRMRLQQYGRTGSHLERGDCIVPSNKGISTVLHGGPGLFKETFSKGFSIMFRWAPMGNKIKAMNAEARLLEVFDYAWNRIGNDVCRRDDVLLKLEKLAGVNSFNSFLQKLQLWKHLSSGRKKEGIKLISSQPLSKDNYLIDPKCKNTSILQKLNENHQTLDKEEDHLYFEHDICGVTKDDGSICEKKPVPRRKRCEEHRGKRIIRNTSLGQKESAIERKPTQCGAVLEDGFSCLELPPSGRKRCSLHKGRRVPNSTVDMAPKSIMVVQLRTLEAQTNVFP</sequence>